<dbReference type="KEGG" id="mant:BHD05_08140"/>
<feature type="domain" description="HTH gntR-type" evidence="4">
    <location>
        <begin position="11"/>
        <end position="79"/>
    </location>
</feature>
<dbReference type="InterPro" id="IPR036388">
    <property type="entry name" value="WH-like_DNA-bd_sf"/>
</dbReference>
<dbReference type="Proteomes" id="UP000464507">
    <property type="component" value="Chromosome"/>
</dbReference>
<gene>
    <name evidence="5" type="ORF">BHD05_08140</name>
</gene>
<evidence type="ECO:0000313" key="5">
    <source>
        <dbReference type="EMBL" id="QHO69614.1"/>
    </source>
</evidence>
<evidence type="ECO:0000256" key="2">
    <source>
        <dbReference type="ARBA" id="ARBA00023125"/>
    </source>
</evidence>
<keyword evidence="1" id="KW-0805">Transcription regulation</keyword>
<dbReference type="GO" id="GO:0003677">
    <property type="term" value="F:DNA binding"/>
    <property type="evidence" value="ECO:0007669"/>
    <property type="project" value="UniProtKB-KW"/>
</dbReference>
<keyword evidence="6" id="KW-1185">Reference proteome</keyword>
<dbReference type="Pfam" id="PF00392">
    <property type="entry name" value="GntR"/>
    <property type="match status" value="1"/>
</dbReference>
<name>A0A7L5AJS4_9MICO</name>
<evidence type="ECO:0000256" key="1">
    <source>
        <dbReference type="ARBA" id="ARBA00023015"/>
    </source>
</evidence>
<dbReference type="GO" id="GO:0003700">
    <property type="term" value="F:DNA-binding transcription factor activity"/>
    <property type="evidence" value="ECO:0007669"/>
    <property type="project" value="InterPro"/>
</dbReference>
<dbReference type="PROSITE" id="PS50949">
    <property type="entry name" value="HTH_GNTR"/>
    <property type="match status" value="1"/>
</dbReference>
<dbReference type="EMBL" id="CP017146">
    <property type="protein sequence ID" value="QHO69614.1"/>
    <property type="molecule type" value="Genomic_DNA"/>
</dbReference>
<keyword evidence="2" id="KW-0238">DNA-binding</keyword>
<dbReference type="AlphaFoldDB" id="A0A7L5AJS4"/>
<dbReference type="InterPro" id="IPR000524">
    <property type="entry name" value="Tscrpt_reg_HTH_GntR"/>
</dbReference>
<dbReference type="Gene3D" id="1.10.10.10">
    <property type="entry name" value="Winged helix-like DNA-binding domain superfamily/Winged helix DNA-binding domain"/>
    <property type="match status" value="1"/>
</dbReference>
<sequence>MLLSIDPHAASPPYEQIRIQIAALVRSGELPAGTRLPTVRRLAGDLGLAPNTVARSYRVLESDGIIETRGRKGSFVSRQGNANERLAQAAAATYACRTRQLGILPEDGIRYIQAALETDTES</sequence>
<evidence type="ECO:0000256" key="3">
    <source>
        <dbReference type="ARBA" id="ARBA00023163"/>
    </source>
</evidence>
<dbReference type="InterPro" id="IPR036390">
    <property type="entry name" value="WH_DNA-bd_sf"/>
</dbReference>
<protein>
    <submittedName>
        <fullName evidence="5">GntR family transcriptional regulator</fullName>
    </submittedName>
</protein>
<proteinExistence type="predicted"/>
<dbReference type="SUPFAM" id="SSF46785">
    <property type="entry name" value="Winged helix' DNA-binding domain"/>
    <property type="match status" value="1"/>
</dbReference>
<evidence type="ECO:0000259" key="4">
    <source>
        <dbReference type="PROSITE" id="PS50949"/>
    </source>
</evidence>
<dbReference type="RefSeq" id="WP_161885991.1">
    <property type="nucleotide sequence ID" value="NZ_CP017146.1"/>
</dbReference>
<dbReference type="PANTHER" id="PTHR38445">
    <property type="entry name" value="HTH-TYPE TRANSCRIPTIONAL REPRESSOR YTRA"/>
    <property type="match status" value="1"/>
</dbReference>
<dbReference type="OrthoDB" id="4307011at2"/>
<accession>A0A7L5AJS4</accession>
<keyword evidence="3" id="KW-0804">Transcription</keyword>
<dbReference type="PANTHER" id="PTHR38445:SF9">
    <property type="entry name" value="HTH-TYPE TRANSCRIPTIONAL REPRESSOR YTRA"/>
    <property type="match status" value="1"/>
</dbReference>
<evidence type="ECO:0000313" key="6">
    <source>
        <dbReference type="Proteomes" id="UP000464507"/>
    </source>
</evidence>
<reference evidence="5 6" key="1">
    <citation type="submission" date="2016-09" db="EMBL/GenBank/DDBJ databases">
        <title>Complete genome sequence of microbes from the polar regions.</title>
        <authorList>
            <person name="Liao L."/>
            <person name="Chen B."/>
        </authorList>
    </citation>
    <scope>NUCLEOTIDE SEQUENCE [LARGE SCALE GENOMIC DNA]</scope>
    <source>
        <strain evidence="5 6">ZS314</strain>
    </source>
</reference>
<dbReference type="SMART" id="SM00345">
    <property type="entry name" value="HTH_GNTR"/>
    <property type="match status" value="1"/>
</dbReference>
<organism evidence="5 6">
    <name type="scientific">Marisediminicola antarctica</name>
    <dbReference type="NCBI Taxonomy" id="674079"/>
    <lineage>
        <taxon>Bacteria</taxon>
        <taxon>Bacillati</taxon>
        <taxon>Actinomycetota</taxon>
        <taxon>Actinomycetes</taxon>
        <taxon>Micrococcales</taxon>
        <taxon>Microbacteriaceae</taxon>
        <taxon>Marisediminicola</taxon>
    </lineage>
</organism>
<dbReference type="CDD" id="cd07377">
    <property type="entry name" value="WHTH_GntR"/>
    <property type="match status" value="1"/>
</dbReference>